<evidence type="ECO:0000256" key="5">
    <source>
        <dbReference type="ARBA" id="ARBA00022989"/>
    </source>
</evidence>
<evidence type="ECO:0000256" key="2">
    <source>
        <dbReference type="ARBA" id="ARBA00005811"/>
    </source>
</evidence>
<dbReference type="InterPro" id="IPR003400">
    <property type="entry name" value="ExbD"/>
</dbReference>
<evidence type="ECO:0000313" key="8">
    <source>
        <dbReference type="EMBL" id="MBG8556220.1"/>
    </source>
</evidence>
<dbReference type="EMBL" id="JADWYK010000021">
    <property type="protein sequence ID" value="MBG8556220.1"/>
    <property type="molecule type" value="Genomic_DNA"/>
</dbReference>
<dbReference type="Proteomes" id="UP000601099">
    <property type="component" value="Unassembled WGS sequence"/>
</dbReference>
<reference evidence="8 9" key="1">
    <citation type="submission" date="2020-11" db="EMBL/GenBank/DDBJ databases">
        <title>Hymenobacter sp.</title>
        <authorList>
            <person name="Kim M.K."/>
        </authorList>
    </citation>
    <scope>NUCLEOTIDE SEQUENCE [LARGE SCALE GENOMIC DNA]</scope>
    <source>
        <strain evidence="8 9">BT594</strain>
    </source>
</reference>
<keyword evidence="6" id="KW-0472">Membrane</keyword>
<keyword evidence="7" id="KW-0813">Transport</keyword>
<dbReference type="Pfam" id="PF02472">
    <property type="entry name" value="ExbD"/>
    <property type="match status" value="1"/>
</dbReference>
<dbReference type="RefSeq" id="WP_196957238.1">
    <property type="nucleotide sequence ID" value="NZ_JADWYK010000021.1"/>
</dbReference>
<protein>
    <submittedName>
        <fullName evidence="8">Biopolymer transporter ExbD</fullName>
    </submittedName>
</protein>
<keyword evidence="7" id="KW-0653">Protein transport</keyword>
<organism evidence="8 9">
    <name type="scientific">Hymenobacter guriensis</name>
    <dbReference type="NCBI Taxonomy" id="2793065"/>
    <lineage>
        <taxon>Bacteria</taxon>
        <taxon>Pseudomonadati</taxon>
        <taxon>Bacteroidota</taxon>
        <taxon>Cytophagia</taxon>
        <taxon>Cytophagales</taxon>
        <taxon>Hymenobacteraceae</taxon>
        <taxon>Hymenobacter</taxon>
    </lineage>
</organism>
<evidence type="ECO:0000256" key="4">
    <source>
        <dbReference type="ARBA" id="ARBA00022692"/>
    </source>
</evidence>
<accession>A0ABS0L7W7</accession>
<keyword evidence="4 7" id="KW-0812">Transmembrane</keyword>
<evidence type="ECO:0000256" key="6">
    <source>
        <dbReference type="ARBA" id="ARBA00023136"/>
    </source>
</evidence>
<evidence type="ECO:0000256" key="1">
    <source>
        <dbReference type="ARBA" id="ARBA00004162"/>
    </source>
</evidence>
<gene>
    <name evidence="8" type="ORF">I5L79_21925</name>
</gene>
<dbReference type="PANTHER" id="PTHR30558">
    <property type="entry name" value="EXBD MEMBRANE COMPONENT OF PMF-DRIVEN MACROMOLECULE IMPORT SYSTEM"/>
    <property type="match status" value="1"/>
</dbReference>
<proteinExistence type="inferred from homology"/>
<sequence length="169" mass="18926">MAEIQAAAAPRAGKPRAKKHAFRLDMTPMVDLAFLLLTFFMLTTTFNKPTVMQLTMPVKGPVSTDVSDKNALTLILGKNSQVHYFFGLNRADTTPELQTTSFGADGLRQVLFKQRQRNRNTVVLIKTTPDSKYQNMVDALDEMNITEQQKYAMVDISQADKDLLARNGL</sequence>
<evidence type="ECO:0000313" key="9">
    <source>
        <dbReference type="Proteomes" id="UP000601099"/>
    </source>
</evidence>
<evidence type="ECO:0000256" key="3">
    <source>
        <dbReference type="ARBA" id="ARBA00022475"/>
    </source>
</evidence>
<comment type="caution">
    <text evidence="8">The sequence shown here is derived from an EMBL/GenBank/DDBJ whole genome shotgun (WGS) entry which is preliminary data.</text>
</comment>
<keyword evidence="3" id="KW-1003">Cell membrane</keyword>
<keyword evidence="9" id="KW-1185">Reference proteome</keyword>
<name>A0ABS0L7W7_9BACT</name>
<keyword evidence="5" id="KW-1133">Transmembrane helix</keyword>
<evidence type="ECO:0000256" key="7">
    <source>
        <dbReference type="RuleBase" id="RU003879"/>
    </source>
</evidence>
<dbReference type="PANTHER" id="PTHR30558:SF3">
    <property type="entry name" value="BIOPOLYMER TRANSPORT PROTEIN EXBD-RELATED"/>
    <property type="match status" value="1"/>
</dbReference>
<comment type="subcellular location">
    <subcellularLocation>
        <location evidence="1">Cell membrane</location>
        <topology evidence="1">Single-pass membrane protein</topology>
    </subcellularLocation>
    <subcellularLocation>
        <location evidence="7">Cell membrane</location>
        <topology evidence="7">Single-pass type II membrane protein</topology>
    </subcellularLocation>
</comment>
<comment type="similarity">
    <text evidence="2 7">Belongs to the ExbD/TolR family.</text>
</comment>